<proteinExistence type="predicted"/>
<evidence type="ECO:0000313" key="2">
    <source>
        <dbReference type="Proteomes" id="UP001148662"/>
    </source>
</evidence>
<gene>
    <name evidence="1" type="ORF">NM688_g2634</name>
</gene>
<accession>A0ACC1T8F5</accession>
<keyword evidence="2" id="KW-1185">Reference proteome</keyword>
<sequence>MFAITLQRDSVDIGGNVGMLSIGELPSGIDTNSLTWMPLREYPYSQGGLPAPPDAPNEVYPLVWEIPIDDVYFDGAKLARSALSPPGITLSALIDTGNSLIRGPQDVIAQITSSLGGDNFDCSVAHNLTFEIGGKPFAVDPRDFIHQTFTDSVEQCSAALAITDPPGQGFYYSWSLGDPFLKSVLAAFHYGNISYPSQDPPRIGLLSTIPSDAAKRLEAAVAAAADDGGNLPVTSNSAPSGTFVATQTGIGGVPQATSSTDSDSESPTPNAAVRVPCPSSLRTLSLVYAMAIVATAFVSW</sequence>
<comment type="caution">
    <text evidence="1">The sequence shown here is derived from an EMBL/GenBank/DDBJ whole genome shotgun (WGS) entry which is preliminary data.</text>
</comment>
<dbReference type="Proteomes" id="UP001148662">
    <property type="component" value="Unassembled WGS sequence"/>
</dbReference>
<evidence type="ECO:0000313" key="1">
    <source>
        <dbReference type="EMBL" id="KAJ3555334.1"/>
    </source>
</evidence>
<name>A0ACC1T8F5_9APHY</name>
<organism evidence="1 2">
    <name type="scientific">Phlebia brevispora</name>
    <dbReference type="NCBI Taxonomy" id="194682"/>
    <lineage>
        <taxon>Eukaryota</taxon>
        <taxon>Fungi</taxon>
        <taxon>Dikarya</taxon>
        <taxon>Basidiomycota</taxon>
        <taxon>Agaricomycotina</taxon>
        <taxon>Agaricomycetes</taxon>
        <taxon>Polyporales</taxon>
        <taxon>Meruliaceae</taxon>
        <taxon>Phlebia</taxon>
    </lineage>
</organism>
<dbReference type="EMBL" id="JANHOG010000341">
    <property type="protein sequence ID" value="KAJ3555334.1"/>
    <property type="molecule type" value="Genomic_DNA"/>
</dbReference>
<reference evidence="1" key="1">
    <citation type="submission" date="2022-07" db="EMBL/GenBank/DDBJ databases">
        <title>Genome Sequence of Phlebia brevispora.</title>
        <authorList>
            <person name="Buettner E."/>
        </authorList>
    </citation>
    <scope>NUCLEOTIDE SEQUENCE</scope>
    <source>
        <strain evidence="1">MPL23</strain>
    </source>
</reference>
<protein>
    <submittedName>
        <fullName evidence="1">Uncharacterized protein</fullName>
    </submittedName>
</protein>